<accession>A0AA41R4P4</accession>
<evidence type="ECO:0000313" key="3">
    <source>
        <dbReference type="Proteomes" id="UP001165427"/>
    </source>
</evidence>
<dbReference type="Proteomes" id="UP001165427">
    <property type="component" value="Unassembled WGS sequence"/>
</dbReference>
<evidence type="ECO:0000313" key="2">
    <source>
        <dbReference type="EMBL" id="MCJ8501025.1"/>
    </source>
</evidence>
<keyword evidence="3" id="KW-1185">Reference proteome</keyword>
<feature type="region of interest" description="Disordered" evidence="1">
    <location>
        <begin position="91"/>
        <end position="123"/>
    </location>
</feature>
<organism evidence="2 3">
    <name type="scientific">Desulfatitalea alkaliphila</name>
    <dbReference type="NCBI Taxonomy" id="2929485"/>
    <lineage>
        <taxon>Bacteria</taxon>
        <taxon>Pseudomonadati</taxon>
        <taxon>Thermodesulfobacteriota</taxon>
        <taxon>Desulfobacteria</taxon>
        <taxon>Desulfobacterales</taxon>
        <taxon>Desulfosarcinaceae</taxon>
        <taxon>Desulfatitalea</taxon>
    </lineage>
</organism>
<name>A0AA41R4P4_9BACT</name>
<protein>
    <submittedName>
        <fullName evidence="2">Uncharacterized protein</fullName>
    </submittedName>
</protein>
<dbReference type="EMBL" id="JALJRB010000010">
    <property type="protein sequence ID" value="MCJ8501025.1"/>
    <property type="molecule type" value="Genomic_DNA"/>
</dbReference>
<dbReference type="RefSeq" id="WP_246907045.1">
    <property type="nucleotide sequence ID" value="NZ_JALJRB010000010.1"/>
</dbReference>
<comment type="caution">
    <text evidence="2">The sequence shown here is derived from an EMBL/GenBank/DDBJ whole genome shotgun (WGS) entry which is preliminary data.</text>
</comment>
<gene>
    <name evidence="2" type="ORF">MRX98_10620</name>
</gene>
<dbReference type="AlphaFoldDB" id="A0AA41R4P4"/>
<sequence length="151" mass="17328">MAIKKASIAPLEAWQERYLASDGRRLPYEDFSPWPTACYYFRLFDGEGPPLLDPAKARHPSNLWKEYGGEFLAAFIARNPGTRPLPWWTWDAPDAANPADQGSDPDHYQKAVAQAQRRSRWTPEKQAAFLHKHGLLQEKEKHKIIAFNPQT</sequence>
<evidence type="ECO:0000256" key="1">
    <source>
        <dbReference type="SAM" id="MobiDB-lite"/>
    </source>
</evidence>
<reference evidence="2" key="1">
    <citation type="submission" date="2022-04" db="EMBL/GenBank/DDBJ databases">
        <title>Desulfatitalea alkaliphila sp. nov., a novel anaerobic sulfate-reducing bacterium isolated from terrestrial mud volcano, Taman Peninsula, Russia.</title>
        <authorList>
            <person name="Khomyakova M.A."/>
            <person name="Merkel A.Y."/>
            <person name="Slobodkin A.I."/>
        </authorList>
    </citation>
    <scope>NUCLEOTIDE SEQUENCE</scope>
    <source>
        <strain evidence="2">M08but</strain>
    </source>
</reference>
<proteinExistence type="predicted"/>